<keyword evidence="1" id="KW-0472">Membrane</keyword>
<comment type="caution">
    <text evidence="2">The sequence shown here is derived from an EMBL/GenBank/DDBJ whole genome shotgun (WGS) entry which is preliminary data.</text>
</comment>
<gene>
    <name evidence="2" type="ORF">UV12_C0002G0105</name>
</gene>
<evidence type="ECO:0000313" key="3">
    <source>
        <dbReference type="Proteomes" id="UP000034704"/>
    </source>
</evidence>
<keyword evidence="1" id="KW-1133">Transmembrane helix</keyword>
<protein>
    <submittedName>
        <fullName evidence="2">Uncharacterized protein</fullName>
    </submittedName>
</protein>
<dbReference type="EMBL" id="LCDG01000002">
    <property type="protein sequence ID" value="KKS48256.1"/>
    <property type="molecule type" value="Genomic_DNA"/>
</dbReference>
<dbReference type="AlphaFoldDB" id="A0A0G1BPR7"/>
<keyword evidence="1" id="KW-0812">Transmembrane</keyword>
<proteinExistence type="predicted"/>
<reference evidence="2 3" key="1">
    <citation type="journal article" date="2015" name="Nature">
        <title>rRNA introns, odd ribosomes, and small enigmatic genomes across a large radiation of phyla.</title>
        <authorList>
            <person name="Brown C.T."/>
            <person name="Hug L.A."/>
            <person name="Thomas B.C."/>
            <person name="Sharon I."/>
            <person name="Castelle C.J."/>
            <person name="Singh A."/>
            <person name="Wilkins M.J."/>
            <person name="Williams K.H."/>
            <person name="Banfield J.F."/>
        </authorList>
    </citation>
    <scope>NUCLEOTIDE SEQUENCE [LARGE SCALE GENOMIC DNA]</scope>
</reference>
<evidence type="ECO:0000313" key="2">
    <source>
        <dbReference type="EMBL" id="KKS48256.1"/>
    </source>
</evidence>
<name>A0A0G1BPR7_9BACT</name>
<feature type="transmembrane region" description="Helical" evidence="1">
    <location>
        <begin position="48"/>
        <end position="73"/>
    </location>
</feature>
<organism evidence="2 3">
    <name type="scientific">Candidatus Nomurabacteria bacterium GW2011_GWC2_42_20</name>
    <dbReference type="NCBI Taxonomy" id="1618756"/>
    <lineage>
        <taxon>Bacteria</taxon>
        <taxon>Candidatus Nomuraibacteriota</taxon>
    </lineage>
</organism>
<dbReference type="Proteomes" id="UP000034704">
    <property type="component" value="Unassembled WGS sequence"/>
</dbReference>
<evidence type="ECO:0000256" key="1">
    <source>
        <dbReference type="SAM" id="Phobius"/>
    </source>
</evidence>
<dbReference type="STRING" id="1618756.UV12_C0002G0105"/>
<sequence>MKYVLSIFIGIIFTTLFGVFVAHAQNYTPLAPLPLGEGGTPLTTYTISSYLGGMLKLLIALGAGVSILVAIIGGTQYVAAGIAPSAKQDAKERILNALIGLTLVLTSYLILNSINPGLVQFNFSLPPIGTSPMATTTPIVAEPWPDDASERAQLASKNIMVTGTKTSTTCKTIWEKGCTSVYQLGSGAISGLLSLKDSCLSCAIVVTGGTEYWSHSVNTAHRPGNSVVDIDNGSSALNQKIRSGTSLGVQSSCSSLGVAYRLTGPGAGLYVDEGNHWHVCY</sequence>
<feature type="transmembrane region" description="Helical" evidence="1">
    <location>
        <begin position="94"/>
        <end position="111"/>
    </location>
</feature>
<accession>A0A0G1BPR7</accession>